<dbReference type="GO" id="GO:0003677">
    <property type="term" value="F:DNA binding"/>
    <property type="evidence" value="ECO:0007669"/>
    <property type="project" value="InterPro"/>
</dbReference>
<dbReference type="Gene3D" id="3.40.1310.30">
    <property type="match status" value="1"/>
</dbReference>
<comment type="caution">
    <text evidence="3">The sequence shown here is derived from an EMBL/GenBank/DDBJ whole genome shotgun (WGS) entry which is preliminary data.</text>
</comment>
<evidence type="ECO:0000313" key="4">
    <source>
        <dbReference type="Proteomes" id="UP000031339"/>
    </source>
</evidence>
<gene>
    <name evidence="3" type="ORF">RN79_03680</name>
</gene>
<dbReference type="EMBL" id="JWIY01000001">
    <property type="protein sequence ID" value="KIC78679.1"/>
    <property type="molecule type" value="Genomic_DNA"/>
</dbReference>
<dbReference type="Pfam" id="PF01719">
    <property type="entry name" value="Rep_OBD"/>
    <property type="match status" value="1"/>
</dbReference>
<dbReference type="GO" id="GO:0005727">
    <property type="term" value="C:extrachromosomal circular DNA"/>
    <property type="evidence" value="ECO:0007669"/>
    <property type="project" value="InterPro"/>
</dbReference>
<feature type="domain" description="Replication protein RepB C-terminal" evidence="2">
    <location>
        <begin position="133"/>
        <end position="184"/>
    </location>
</feature>
<dbReference type="GO" id="GO:0006260">
    <property type="term" value="P:DNA replication"/>
    <property type="evidence" value="ECO:0007669"/>
    <property type="project" value="InterPro"/>
</dbReference>
<dbReference type="GO" id="GO:0003916">
    <property type="term" value="F:DNA topoisomerase activity"/>
    <property type="evidence" value="ECO:0007669"/>
    <property type="project" value="InterPro"/>
</dbReference>
<proteinExistence type="predicted"/>
<dbReference type="AlphaFoldDB" id="A0A0C1HN17"/>
<dbReference type="InterPro" id="IPR002631">
    <property type="entry name" value="Plasmid_rep_OBD"/>
</dbReference>
<evidence type="ECO:0000259" key="1">
    <source>
        <dbReference type="Pfam" id="PF01719"/>
    </source>
</evidence>
<reference evidence="3 4" key="1">
    <citation type="submission" date="2014-12" db="EMBL/GenBank/DDBJ databases">
        <title>Partial genome sequence of Streptococcus constellatus KCOM 1650 (= ChDC B144).</title>
        <authorList>
            <person name="Kook J.-K."/>
            <person name="Park S.-N."/>
            <person name="Lim Y.K."/>
            <person name="Jo E."/>
        </authorList>
    </citation>
    <scope>NUCLEOTIDE SEQUENCE [LARGE SCALE GENOMIC DNA]</scope>
    <source>
        <strain evidence="3 4">KCOM 1650</strain>
    </source>
</reference>
<dbReference type="InterPro" id="IPR053923">
    <property type="entry name" value="RepB_C"/>
</dbReference>
<dbReference type="Proteomes" id="UP000031339">
    <property type="component" value="Unassembled WGS sequence"/>
</dbReference>
<accession>A0A0C1HN17</accession>
<dbReference type="Pfam" id="PF21861">
    <property type="entry name" value="RepB_C"/>
    <property type="match status" value="1"/>
</dbReference>
<name>A0A0C1HN17_STRCV</name>
<dbReference type="RefSeq" id="WP_003024331.1">
    <property type="nucleotide sequence ID" value="NZ_CP185263.1"/>
</dbReference>
<evidence type="ECO:0000313" key="3">
    <source>
        <dbReference type="EMBL" id="KIC78679.1"/>
    </source>
</evidence>
<dbReference type="OrthoDB" id="3175474at2"/>
<feature type="domain" description="Plasmid replication protein origin binding" evidence="1">
    <location>
        <begin position="4"/>
        <end position="123"/>
    </location>
</feature>
<evidence type="ECO:0000259" key="2">
    <source>
        <dbReference type="Pfam" id="PF21861"/>
    </source>
</evidence>
<organism evidence="3 4">
    <name type="scientific">Streptococcus constellatus</name>
    <dbReference type="NCBI Taxonomy" id="76860"/>
    <lineage>
        <taxon>Bacteria</taxon>
        <taxon>Bacillati</taxon>
        <taxon>Bacillota</taxon>
        <taxon>Bacilli</taxon>
        <taxon>Lactobacillales</taxon>
        <taxon>Streptococcaceae</taxon>
        <taxon>Streptococcus</taxon>
        <taxon>Streptococcus anginosus group</taxon>
    </lineage>
</organism>
<protein>
    <submittedName>
        <fullName evidence="3">Replication protein RepB</fullName>
    </submittedName>
</protein>
<sequence length="203" mass="23864">MPLTKRSNKWAFLLYKESAPENYLDILEEMQVPYILSPWHDKDVDKKTGELLKAHKHGALFFDSLKSYTQVSELLTENLNTPKRVQIVLSPKGMLDYFTHAQNPDKTPYNAEDIESGAGFDLDQFLVEQQSGRFINEVIDLINDYNFTEFQDLVIYARHNDPRLLTLIMNRTYFFTKFIESKRYRASRHIKDVTIIDQEMDTD</sequence>